<keyword evidence="1" id="KW-0472">Membrane</keyword>
<keyword evidence="3" id="KW-1185">Reference proteome</keyword>
<organism evidence="2 3">
    <name type="scientific">Canavalia gladiata</name>
    <name type="common">Sword bean</name>
    <name type="synonym">Dolichos gladiatus</name>
    <dbReference type="NCBI Taxonomy" id="3824"/>
    <lineage>
        <taxon>Eukaryota</taxon>
        <taxon>Viridiplantae</taxon>
        <taxon>Streptophyta</taxon>
        <taxon>Embryophyta</taxon>
        <taxon>Tracheophyta</taxon>
        <taxon>Spermatophyta</taxon>
        <taxon>Magnoliopsida</taxon>
        <taxon>eudicotyledons</taxon>
        <taxon>Gunneridae</taxon>
        <taxon>Pentapetalae</taxon>
        <taxon>rosids</taxon>
        <taxon>fabids</taxon>
        <taxon>Fabales</taxon>
        <taxon>Fabaceae</taxon>
        <taxon>Papilionoideae</taxon>
        <taxon>50 kb inversion clade</taxon>
        <taxon>NPAAA clade</taxon>
        <taxon>indigoferoid/millettioid clade</taxon>
        <taxon>Phaseoleae</taxon>
        <taxon>Canavalia</taxon>
    </lineage>
</organism>
<evidence type="ECO:0000313" key="3">
    <source>
        <dbReference type="Proteomes" id="UP001367508"/>
    </source>
</evidence>
<keyword evidence="1" id="KW-0812">Transmembrane</keyword>
<evidence type="ECO:0000313" key="2">
    <source>
        <dbReference type="EMBL" id="KAK7328550.1"/>
    </source>
</evidence>
<feature type="transmembrane region" description="Helical" evidence="1">
    <location>
        <begin position="76"/>
        <end position="100"/>
    </location>
</feature>
<dbReference type="AlphaFoldDB" id="A0AAN9Q874"/>
<accession>A0AAN9Q874</accession>
<reference evidence="2 3" key="1">
    <citation type="submission" date="2024-01" db="EMBL/GenBank/DDBJ databases">
        <title>The genomes of 5 underutilized Papilionoideae crops provide insights into root nodulation and disease resistanc.</title>
        <authorList>
            <person name="Jiang F."/>
        </authorList>
    </citation>
    <scope>NUCLEOTIDE SEQUENCE [LARGE SCALE GENOMIC DNA]</scope>
    <source>
        <strain evidence="2">LVBAO_FW01</strain>
        <tissue evidence="2">Leaves</tissue>
    </source>
</reference>
<proteinExistence type="predicted"/>
<evidence type="ECO:0000256" key="1">
    <source>
        <dbReference type="SAM" id="Phobius"/>
    </source>
</evidence>
<sequence length="132" mass="14692">MSCLGGYEITHIYFIANLPLSFPFTHSPLLLLPPPPPQDTHSSATLWMPFIIPLLLPLSTLFLLGSHVTNSHHLPLIIPCLLINPTIWLFSEFHVPLFVLCSPIPSNYTSGHVIVTSSFSLFSEEGGREVCW</sequence>
<protein>
    <submittedName>
        <fullName evidence="2">Uncharacterized protein</fullName>
    </submittedName>
</protein>
<keyword evidence="1" id="KW-1133">Transmembrane helix</keyword>
<feature type="transmembrane region" description="Helical" evidence="1">
    <location>
        <begin position="44"/>
        <end position="64"/>
    </location>
</feature>
<comment type="caution">
    <text evidence="2">The sequence shown here is derived from an EMBL/GenBank/DDBJ whole genome shotgun (WGS) entry which is preliminary data.</text>
</comment>
<dbReference type="EMBL" id="JAYMYQ010000005">
    <property type="protein sequence ID" value="KAK7328550.1"/>
    <property type="molecule type" value="Genomic_DNA"/>
</dbReference>
<feature type="transmembrane region" description="Helical" evidence="1">
    <location>
        <begin position="12"/>
        <end position="32"/>
    </location>
</feature>
<name>A0AAN9Q874_CANGL</name>
<dbReference type="Proteomes" id="UP001367508">
    <property type="component" value="Unassembled WGS sequence"/>
</dbReference>
<gene>
    <name evidence="2" type="ORF">VNO77_22661</name>
</gene>